<keyword evidence="3" id="KW-1185">Reference proteome</keyword>
<dbReference type="AlphaFoldDB" id="A0A0U1NJ61"/>
<keyword evidence="1" id="KW-0812">Transmembrane</keyword>
<dbReference type="EMBL" id="CVQV01000003">
    <property type="protein sequence ID" value="CRK74513.1"/>
    <property type="molecule type" value="Genomic_DNA"/>
</dbReference>
<protein>
    <submittedName>
        <fullName evidence="2">Uncharacterized protein</fullName>
    </submittedName>
</protein>
<organism evidence="2 3">
    <name type="scientific">Nereida ignava</name>
    <dbReference type="NCBI Taxonomy" id="282199"/>
    <lineage>
        <taxon>Bacteria</taxon>
        <taxon>Pseudomonadati</taxon>
        <taxon>Pseudomonadota</taxon>
        <taxon>Alphaproteobacteria</taxon>
        <taxon>Rhodobacterales</taxon>
        <taxon>Roseobacteraceae</taxon>
        <taxon>Nereida</taxon>
    </lineage>
</organism>
<reference evidence="2 3" key="1">
    <citation type="submission" date="2015-04" db="EMBL/GenBank/DDBJ databases">
        <authorList>
            <person name="Syromyatnikov M.Y."/>
            <person name="Popov V.N."/>
        </authorList>
    </citation>
    <scope>NUCLEOTIDE SEQUENCE [LARGE SCALE GENOMIC DNA]</scope>
    <source>
        <strain evidence="2 3">CECT 5292</strain>
    </source>
</reference>
<dbReference type="STRING" id="282199.GCA_001049735_00546"/>
<keyword evidence="1" id="KW-1133">Transmembrane helix</keyword>
<dbReference type="Pfam" id="PF20082">
    <property type="entry name" value="DUF6476"/>
    <property type="match status" value="1"/>
</dbReference>
<gene>
    <name evidence="2" type="ORF">NIG5292_00546</name>
</gene>
<sequence>MLVTVLTATMIIGLITIITLLVMRLQAPRVTFPDAITLPDGATATAFTQTAEFFAIVTEENEILVYNRTTGQMIKRIPLK</sequence>
<proteinExistence type="predicted"/>
<name>A0A0U1NJ61_9RHOB</name>
<feature type="transmembrane region" description="Helical" evidence="1">
    <location>
        <begin position="6"/>
        <end position="23"/>
    </location>
</feature>
<evidence type="ECO:0000256" key="1">
    <source>
        <dbReference type="SAM" id="Phobius"/>
    </source>
</evidence>
<evidence type="ECO:0000313" key="2">
    <source>
        <dbReference type="EMBL" id="CRK74513.1"/>
    </source>
</evidence>
<dbReference type="Proteomes" id="UP000048949">
    <property type="component" value="Unassembled WGS sequence"/>
</dbReference>
<keyword evidence="1" id="KW-0472">Membrane</keyword>
<evidence type="ECO:0000313" key="3">
    <source>
        <dbReference type="Proteomes" id="UP000048949"/>
    </source>
</evidence>
<dbReference type="InterPro" id="IPR045519">
    <property type="entry name" value="DUF6476"/>
</dbReference>
<accession>A0A0U1NJ61</accession>